<evidence type="ECO:0000313" key="3">
    <source>
        <dbReference type="Proteomes" id="UP000321490"/>
    </source>
</evidence>
<sequence>MRLAGADAPRDRTGVADPAQAVVVTRIAILHPGQMGAAVGRALSDVGHHVGWLPAGRGPGTRRRAEEAGLHPLRDLDDREFVFSICPPAAALDTARAVAGFPGVYVDANAISPATAGAVATVIRDAGGQYVDGGVIGPPPRLAGTSRLYLSGRLATTVADVFAGTRIETVVLEGGDVAASALKMTYAAWTKITAALLVSLRRAAQDLGVEDALVAEWARSQPDLAARYAAALDAATHKGWRWTAEMREIALTLVEAGEPAGFADAAAQQFSQWPRPADA</sequence>
<organism evidence="2 3">
    <name type="scientific">Modestobacter roseus</name>
    <dbReference type="NCBI Taxonomy" id="1181884"/>
    <lineage>
        <taxon>Bacteria</taxon>
        <taxon>Bacillati</taxon>
        <taxon>Actinomycetota</taxon>
        <taxon>Actinomycetes</taxon>
        <taxon>Geodermatophilales</taxon>
        <taxon>Geodermatophilaceae</taxon>
        <taxon>Modestobacter</taxon>
    </lineage>
</organism>
<gene>
    <name evidence="2" type="ORF">JD78_01230</name>
</gene>
<reference evidence="2 3" key="1">
    <citation type="submission" date="2019-07" db="EMBL/GenBank/DDBJ databases">
        <title>R&amp;d 2014.</title>
        <authorList>
            <person name="Klenk H.-P."/>
        </authorList>
    </citation>
    <scope>NUCLEOTIDE SEQUENCE [LARGE SCALE GENOMIC DNA]</scope>
    <source>
        <strain evidence="2 3">DSM 45764</strain>
    </source>
</reference>
<accession>A0A562IP53</accession>
<protein>
    <submittedName>
        <fullName evidence="2">3-hydroxyisobutyrate dehydrogenase-like beta-hydroxyacid dehydrogenase</fullName>
    </submittedName>
</protein>
<dbReference type="SUPFAM" id="SSF51735">
    <property type="entry name" value="NAD(P)-binding Rossmann-fold domains"/>
    <property type="match status" value="1"/>
</dbReference>
<dbReference type="Proteomes" id="UP000321490">
    <property type="component" value="Unassembled WGS sequence"/>
</dbReference>
<dbReference type="InterPro" id="IPR013328">
    <property type="entry name" value="6PGD_dom2"/>
</dbReference>
<dbReference type="InterPro" id="IPR015814">
    <property type="entry name" value="Pgluconate_DH_NAD-bd_C"/>
</dbReference>
<evidence type="ECO:0000259" key="1">
    <source>
        <dbReference type="Pfam" id="PF09130"/>
    </source>
</evidence>
<dbReference type="AlphaFoldDB" id="A0A562IP53"/>
<comment type="caution">
    <text evidence="2">The sequence shown here is derived from an EMBL/GenBank/DDBJ whole genome shotgun (WGS) entry which is preliminary data.</text>
</comment>
<dbReference type="RefSeq" id="WP_228395210.1">
    <property type="nucleotide sequence ID" value="NZ_JABGDC010000164.1"/>
</dbReference>
<feature type="domain" description="Phosphogluconate dehydrogenase NAD-binding putative C-terminal" evidence="1">
    <location>
        <begin position="204"/>
        <end position="273"/>
    </location>
</feature>
<dbReference type="SUPFAM" id="SSF48179">
    <property type="entry name" value="6-phosphogluconate dehydrogenase C-terminal domain-like"/>
    <property type="match status" value="1"/>
</dbReference>
<dbReference type="Gene3D" id="1.10.1040.10">
    <property type="entry name" value="N-(1-d-carboxylethyl)-l-norvaline Dehydrogenase, domain 2"/>
    <property type="match status" value="1"/>
</dbReference>
<keyword evidence="3" id="KW-1185">Reference proteome</keyword>
<dbReference type="Pfam" id="PF09130">
    <property type="entry name" value="DUF1932"/>
    <property type="match status" value="1"/>
</dbReference>
<proteinExistence type="predicted"/>
<dbReference type="InterPro" id="IPR008927">
    <property type="entry name" value="6-PGluconate_DH-like_C_sf"/>
</dbReference>
<dbReference type="EMBL" id="VLKF01000001">
    <property type="protein sequence ID" value="TWH72708.1"/>
    <property type="molecule type" value="Genomic_DNA"/>
</dbReference>
<dbReference type="InterPro" id="IPR036291">
    <property type="entry name" value="NAD(P)-bd_dom_sf"/>
</dbReference>
<evidence type="ECO:0000313" key="2">
    <source>
        <dbReference type="EMBL" id="TWH72708.1"/>
    </source>
</evidence>
<name>A0A562IP53_9ACTN</name>
<dbReference type="Gene3D" id="3.40.50.720">
    <property type="entry name" value="NAD(P)-binding Rossmann-like Domain"/>
    <property type="match status" value="1"/>
</dbReference>